<comment type="caution">
    <text evidence="2">The sequence shown here is derived from an EMBL/GenBank/DDBJ whole genome shotgun (WGS) entry which is preliminary data.</text>
</comment>
<dbReference type="RefSeq" id="WP_261370191.1">
    <property type="nucleotide sequence ID" value="NZ_JBANDL010000002.1"/>
</dbReference>
<keyword evidence="1" id="KW-0732">Signal</keyword>
<keyword evidence="3" id="KW-1185">Reference proteome</keyword>
<feature type="signal peptide" evidence="1">
    <location>
        <begin position="1"/>
        <end position="41"/>
    </location>
</feature>
<dbReference type="Pfam" id="PF17263">
    <property type="entry name" value="DUF5329"/>
    <property type="match status" value="1"/>
</dbReference>
<gene>
    <name evidence="2" type="ORF">V2J18_12840</name>
</gene>
<reference evidence="2 3" key="1">
    <citation type="submission" date="2024-02" db="EMBL/GenBank/DDBJ databases">
        <title>Lysobacter Genome Sequencing and Mining.</title>
        <authorList>
            <person name="Bierman J."/>
            <person name="Walker M.C."/>
        </authorList>
    </citation>
    <scope>NUCLEOTIDE SEQUENCE [LARGE SCALE GENOMIC DNA]</scope>
    <source>
        <strain evidence="2 3">PB6250</strain>
    </source>
</reference>
<sequence>MDSLNPMQPLKLRRRAAAPRSLRRAGWLLAGLLASCFGAQAAPSAQAEREIEQLIQALGRSGCQFERNGSWHDAAQAQAHLRKKLAYLRKRDLADTAEAFIDRAASRSSLSGQPYRVRCGQAAPVSSASWLRGKLVQLRSAGVSTPPSR</sequence>
<accession>A0ABU8D3I2</accession>
<dbReference type="InterPro" id="IPR035242">
    <property type="entry name" value="DUF5329"/>
</dbReference>
<evidence type="ECO:0000313" key="2">
    <source>
        <dbReference type="EMBL" id="MEI2455568.1"/>
    </source>
</evidence>
<proteinExistence type="predicted"/>
<protein>
    <submittedName>
        <fullName evidence="2">DUF5329 domain-containing protein</fullName>
    </submittedName>
</protein>
<evidence type="ECO:0000313" key="3">
    <source>
        <dbReference type="Proteomes" id="UP001387215"/>
    </source>
</evidence>
<dbReference type="Proteomes" id="UP001387215">
    <property type="component" value="Unassembled WGS sequence"/>
</dbReference>
<name>A0ABU8D3I2_9GAMM</name>
<evidence type="ECO:0000256" key="1">
    <source>
        <dbReference type="SAM" id="SignalP"/>
    </source>
</evidence>
<organism evidence="2 3">
    <name type="scientific">Lysobacter firmicutimachus</name>
    <dbReference type="NCBI Taxonomy" id="1792846"/>
    <lineage>
        <taxon>Bacteria</taxon>
        <taxon>Pseudomonadati</taxon>
        <taxon>Pseudomonadota</taxon>
        <taxon>Gammaproteobacteria</taxon>
        <taxon>Lysobacterales</taxon>
        <taxon>Lysobacteraceae</taxon>
        <taxon>Lysobacter</taxon>
    </lineage>
</organism>
<dbReference type="EMBL" id="JBANDL010000002">
    <property type="protein sequence ID" value="MEI2455568.1"/>
    <property type="molecule type" value="Genomic_DNA"/>
</dbReference>
<feature type="chain" id="PRO_5047102949" evidence="1">
    <location>
        <begin position="42"/>
        <end position="149"/>
    </location>
</feature>